<accession>A0A4Y7WU74</accession>
<reference evidence="1" key="1">
    <citation type="submission" date="2015-08" db="EMBL/GenBank/DDBJ databases">
        <title>Complete DNA Sequence of Pseudomonas syringae pv. actinidiae, the Causal Agent of Kiwifruit Canker Disease.</title>
        <authorList>
            <person name="Rikkerink E.H.A."/>
            <person name="Fineran P.C."/>
        </authorList>
    </citation>
    <scope>NUCLEOTIDE SEQUENCE</scope>
    <source>
        <strain evidence="1">DSM 13666</strain>
    </source>
</reference>
<gene>
    <name evidence="1" type="ORF">AMD02_19700</name>
</gene>
<dbReference type="AlphaFoldDB" id="A0A0M0KC71"/>
<dbReference type="OMA" id="LLCETQY"/>
<dbReference type="PATRIC" id="fig|136160.3.peg.3932"/>
<proteinExistence type="predicted"/>
<organism evidence="1">
    <name type="scientific">Halalkalibacterium halodurans</name>
    <name type="common">Bacillus halodurans</name>
    <dbReference type="NCBI Taxonomy" id="86665"/>
    <lineage>
        <taxon>Bacteria</taxon>
        <taxon>Bacillati</taxon>
        <taxon>Bacillota</taxon>
        <taxon>Bacilli</taxon>
        <taxon>Bacillales</taxon>
        <taxon>Bacillaceae</taxon>
        <taxon>Halalkalibacterium (ex Joshi et al. 2022)</taxon>
    </lineage>
</organism>
<evidence type="ECO:0000313" key="1">
    <source>
        <dbReference type="EMBL" id="KOO36399.1"/>
    </source>
</evidence>
<dbReference type="GeneID" id="87596460"/>
<sequence>MKLYKAHFLHPYTNVPLIVYFNENSGLLAFEKDEEVIKVMTMFESKIKDKAAFMANLEKSSHLCQTSYPVTSLEDVYEFLEQMGVEKEDIKFKPVLLH</sequence>
<accession>A0A0M0KC71</accession>
<protein>
    <submittedName>
        <fullName evidence="1">Uncharacterized protein</fullName>
    </submittedName>
</protein>
<dbReference type="EMBL" id="LILD01000014">
    <property type="protein sequence ID" value="KOO36399.1"/>
    <property type="molecule type" value="Genomic_DNA"/>
</dbReference>
<comment type="caution">
    <text evidence="1">The sequence shown here is derived from an EMBL/GenBank/DDBJ whole genome shotgun (WGS) entry which is preliminary data.</text>
</comment>
<dbReference type="RefSeq" id="WP_010897089.1">
    <property type="nucleotide sequence ID" value="NZ_CP040441.1"/>
</dbReference>
<name>A0A0M0KC71_ALKHA</name>